<dbReference type="AlphaFoldDB" id="A0A420VS81"/>
<gene>
    <name evidence="2" type="ORF">D7322_23705</name>
</gene>
<reference evidence="2 3" key="1">
    <citation type="submission" date="2018-10" db="EMBL/GenBank/DDBJ databases">
        <title>Sphingobacterium sp. M05W1-28.</title>
        <authorList>
            <person name="Cai H."/>
        </authorList>
    </citation>
    <scope>NUCLEOTIDE SEQUENCE [LARGE SCALE GENOMIC DNA]</scope>
    <source>
        <strain evidence="2 3">M05W1-28</strain>
    </source>
</reference>
<name>A0A420VS81_9SPHI</name>
<evidence type="ECO:0000259" key="1">
    <source>
        <dbReference type="Pfam" id="PF13391"/>
    </source>
</evidence>
<protein>
    <submittedName>
        <fullName evidence="2">Restriction endonuclease</fullName>
    </submittedName>
</protein>
<dbReference type="OrthoDB" id="67788at2"/>
<dbReference type="EMBL" id="RBWS01000022">
    <property type="protein sequence ID" value="RKO69238.1"/>
    <property type="molecule type" value="Genomic_DNA"/>
</dbReference>
<dbReference type="InterPro" id="IPR003615">
    <property type="entry name" value="HNH_nuc"/>
</dbReference>
<dbReference type="GO" id="GO:0004519">
    <property type="term" value="F:endonuclease activity"/>
    <property type="evidence" value="ECO:0007669"/>
    <property type="project" value="UniProtKB-KW"/>
</dbReference>
<keyword evidence="3" id="KW-1185">Reference proteome</keyword>
<keyword evidence="2" id="KW-0255">Endonuclease</keyword>
<dbReference type="InterPro" id="IPR011396">
    <property type="entry name" value="PT_DNA_restrict"/>
</dbReference>
<dbReference type="Pfam" id="PF13391">
    <property type="entry name" value="HNH_2"/>
    <property type="match status" value="1"/>
</dbReference>
<accession>A0A420VS81</accession>
<dbReference type="Proteomes" id="UP000282423">
    <property type="component" value="Unassembled WGS sequence"/>
</dbReference>
<keyword evidence="2" id="KW-0378">Hydrolase</keyword>
<organism evidence="2 3">
    <name type="scientific">Sphingobacterium puteale</name>
    <dbReference type="NCBI Taxonomy" id="2420510"/>
    <lineage>
        <taxon>Bacteria</taxon>
        <taxon>Pseudomonadati</taxon>
        <taxon>Bacteroidota</taxon>
        <taxon>Sphingobacteriia</taxon>
        <taxon>Sphingobacteriales</taxon>
        <taxon>Sphingobacteriaceae</taxon>
        <taxon>Sphingobacterium</taxon>
    </lineage>
</organism>
<evidence type="ECO:0000313" key="2">
    <source>
        <dbReference type="EMBL" id="RKO69238.1"/>
    </source>
</evidence>
<sequence length="319" mass="36854">MNEDLQVYLNAFARVKRANTKYGLAPHKPILLLTLVELIDKGIVLNNRFEVNVDLVGLFQENWRLLVRTAHQPDFTQPFYYLQSDKAAGQGFWALYPNPGFQINAHIKSVRILSEVVAYGAFDDRLAVLLSDPLNRATVRDQLLSVYFPEERLAYYRHKKLNDGFYHRVQSLVLNEPEAQYKHISIQTEEDVFVRSGLFKRYIPQLYQDTCAMTGMRMRSTFKYNFIDACHIVPFAVTHDDRVTNGIALCPNLHRAFDRGLVSVGEDYTIIVSAHIDELADHPYSLSKLNGKSILLPEVNRYYPSQENLVWHRENVFKG</sequence>
<dbReference type="PIRSF" id="PIRSF030850">
    <property type="entry name" value="UCP030850"/>
    <property type="match status" value="1"/>
</dbReference>
<feature type="domain" description="HNH nuclease" evidence="1">
    <location>
        <begin position="211"/>
        <end position="264"/>
    </location>
</feature>
<proteinExistence type="predicted"/>
<keyword evidence="2" id="KW-0540">Nuclease</keyword>
<dbReference type="RefSeq" id="WP_121126672.1">
    <property type="nucleotide sequence ID" value="NZ_RBWS01000022.1"/>
</dbReference>
<comment type="caution">
    <text evidence="2">The sequence shown here is derived from an EMBL/GenBank/DDBJ whole genome shotgun (WGS) entry which is preliminary data.</text>
</comment>
<evidence type="ECO:0000313" key="3">
    <source>
        <dbReference type="Proteomes" id="UP000282423"/>
    </source>
</evidence>